<proteinExistence type="predicted"/>
<accession>A0ACC2S3F4</accession>
<name>A0ACC2S3F4_9FUNG</name>
<reference evidence="1" key="1">
    <citation type="submission" date="2022-04" db="EMBL/GenBank/DDBJ databases">
        <title>Genome of the entomopathogenic fungus Entomophthora muscae.</title>
        <authorList>
            <person name="Elya C."/>
            <person name="Lovett B.R."/>
            <person name="Lee E."/>
            <person name="Macias A.M."/>
            <person name="Hajek A.E."/>
            <person name="De Bivort B.L."/>
            <person name="Kasson M.T."/>
            <person name="De Fine Licht H.H."/>
            <person name="Stajich J.E."/>
        </authorList>
    </citation>
    <scope>NUCLEOTIDE SEQUENCE</scope>
    <source>
        <strain evidence="1">Berkeley</strain>
    </source>
</reference>
<dbReference type="EMBL" id="QTSX02005866">
    <property type="protein sequence ID" value="KAJ9056832.1"/>
    <property type="molecule type" value="Genomic_DNA"/>
</dbReference>
<organism evidence="1 2">
    <name type="scientific">Entomophthora muscae</name>
    <dbReference type="NCBI Taxonomy" id="34485"/>
    <lineage>
        <taxon>Eukaryota</taxon>
        <taxon>Fungi</taxon>
        <taxon>Fungi incertae sedis</taxon>
        <taxon>Zoopagomycota</taxon>
        <taxon>Entomophthoromycotina</taxon>
        <taxon>Entomophthoromycetes</taxon>
        <taxon>Entomophthorales</taxon>
        <taxon>Entomophthoraceae</taxon>
        <taxon>Entomophthora</taxon>
    </lineage>
</organism>
<gene>
    <name evidence="1" type="ORF">DSO57_1028878</name>
</gene>
<evidence type="ECO:0000313" key="1">
    <source>
        <dbReference type="EMBL" id="KAJ9056832.1"/>
    </source>
</evidence>
<sequence>MQEGSPNSSQWTSELDFGPSTTSFDDHDAEDLEGAQLLGSDLPLTSSARTESPDFISLEENSSTPPVADLEAFTELDTDSELQTPGERLGDPEMLNPENARLTFKKLGGNKAGFFSKSNGRRASQSNYSRVNIPSLEPFEINEPPTKNQPKPHQPSRYSWIKSPLHPNDSSFPNSPGVSSTRDEAPEDDNWEEDFNAWESDVNGRKVVYEDFTAIDWNYDFSAERLRKRRLSAEDGIKGQLRQLYDSSQTWFIILLLGVGCGLIAGCIDIVSEWLADIRLGYCHGAFYNTKSFCCWGYEDDGICSEWVNWEQLAYDSPHAKYLVGYFAFIFWGALFSWGGAFLVYTFAPYASSSGLPEIKTILGGFIIRGFLGKWTLLIKSLGLCLSVASGLCLGKEAALVHIACCCGNLFLRLFPKYRFNEAKKREIFSAAASAGIAVAFGAPIGGVLYSLEEVSYYFPYKTMWRSFFSAMAAAVTLKWMNPFRTFKLVLFQVTYSANWHGFEMMFFLLLGVLGGILGSMFIRFNVRLTAYRSNSWVSLYPVLQVVGLALITAAISYPNMFMKFDAADLLSTLFKECDGVADGSLCNPDNELNIILELLVAGACKFVLAILTFGLEIPGGFYMPTMMVGACFGRVLGILVSMWQRKFPLLFLFSACPQGKCISPATYAMVGAAAMLGGVTRLTVSLVVIMFELTGALAYVLPIMMAVMTSKWVGDAFGKGGLTDGLIRLYGYPFLDQKEDYAFSYTASSTMTRVEDLVTIPASGVSVGCIRNLLNYTTFKGFPVVRSSTDRMLVGYVYRSELKAALDQGCQQPDISETSPCIFDLQDSQALETIEGTSFLDMRYWTDHTPLAVPHTQSMELVLDLFCKMGLRYLLITKNGQLVGTITRKDVIRHLGLVNNSDIPDQLPLSSRQRPYASSSRPFLP</sequence>
<dbReference type="Proteomes" id="UP001165960">
    <property type="component" value="Unassembled WGS sequence"/>
</dbReference>
<keyword evidence="2" id="KW-1185">Reference proteome</keyword>
<evidence type="ECO:0000313" key="2">
    <source>
        <dbReference type="Proteomes" id="UP001165960"/>
    </source>
</evidence>
<comment type="caution">
    <text evidence="1">The sequence shown here is derived from an EMBL/GenBank/DDBJ whole genome shotgun (WGS) entry which is preliminary data.</text>
</comment>
<protein>
    <submittedName>
        <fullName evidence="1">Uncharacterized protein</fullName>
    </submittedName>
</protein>